<dbReference type="EMBL" id="QFBC01000001">
    <property type="protein sequence ID" value="PWE57648.1"/>
    <property type="molecule type" value="Genomic_DNA"/>
</dbReference>
<reference evidence="1 2" key="1">
    <citation type="submission" date="2018-05" db="EMBL/GenBank/DDBJ databases">
        <title>The draft genome of strain NS-104.</title>
        <authorList>
            <person name="Hang P."/>
            <person name="Jiang J."/>
        </authorList>
    </citation>
    <scope>NUCLEOTIDE SEQUENCE [LARGE SCALE GENOMIC DNA]</scope>
    <source>
        <strain evidence="1 2">NS-104</strain>
    </source>
</reference>
<evidence type="ECO:0000313" key="2">
    <source>
        <dbReference type="Proteomes" id="UP000245252"/>
    </source>
</evidence>
<evidence type="ECO:0000313" key="1">
    <source>
        <dbReference type="EMBL" id="PWE57648.1"/>
    </source>
</evidence>
<organism evidence="1 2">
    <name type="scientific">Metarhizobium album</name>
    <dbReference type="NCBI Taxonomy" id="2182425"/>
    <lineage>
        <taxon>Bacteria</taxon>
        <taxon>Pseudomonadati</taxon>
        <taxon>Pseudomonadota</taxon>
        <taxon>Alphaproteobacteria</taxon>
        <taxon>Hyphomicrobiales</taxon>
        <taxon>Rhizobiaceae</taxon>
        <taxon>Metarhizobium</taxon>
    </lineage>
</organism>
<name>A0A2U2DWE4_9HYPH</name>
<sequence>MNAALPIIEALDRCACNAARAAWLVRAPLKILVLCEGTIRNRLTVAFFHDGIAYLEAELRDMDAWRRHDGLVSVDLLAARGRMRALAGDLLLHDFEVLQ</sequence>
<comment type="caution">
    <text evidence="1">The sequence shown here is derived from an EMBL/GenBank/DDBJ whole genome shotgun (WGS) entry which is preliminary data.</text>
</comment>
<protein>
    <submittedName>
        <fullName evidence="1">Uncharacterized protein</fullName>
    </submittedName>
</protein>
<dbReference type="Proteomes" id="UP000245252">
    <property type="component" value="Unassembled WGS sequence"/>
</dbReference>
<accession>A0A2U2DWE4</accession>
<dbReference type="AlphaFoldDB" id="A0A2U2DWE4"/>
<keyword evidence="2" id="KW-1185">Reference proteome</keyword>
<proteinExistence type="predicted"/>
<dbReference type="RefSeq" id="WP_109456164.1">
    <property type="nucleotide sequence ID" value="NZ_QFBC01000001.1"/>
</dbReference>
<dbReference type="OrthoDB" id="8398518at2"/>
<gene>
    <name evidence="1" type="ORF">DEM27_00080</name>
</gene>